<evidence type="ECO:0000313" key="3">
    <source>
        <dbReference type="Proteomes" id="UP000240505"/>
    </source>
</evidence>
<dbReference type="Gene3D" id="3.30.70.790">
    <property type="entry name" value="UreE, C-terminal domain"/>
    <property type="match status" value="1"/>
</dbReference>
<dbReference type="InterPro" id="IPR018551">
    <property type="entry name" value="DUF2007"/>
</dbReference>
<evidence type="ECO:0000259" key="1">
    <source>
        <dbReference type="Pfam" id="PF09413"/>
    </source>
</evidence>
<dbReference type="KEGG" id="masz:C9I28_18475"/>
<evidence type="ECO:0000313" key="2">
    <source>
        <dbReference type="EMBL" id="AVR97404.1"/>
    </source>
</evidence>
<name>A0A2R4CCP5_9BURK</name>
<dbReference type="Proteomes" id="UP000240505">
    <property type="component" value="Chromosome"/>
</dbReference>
<dbReference type="InterPro" id="IPR011322">
    <property type="entry name" value="N-reg_PII-like_a/b"/>
</dbReference>
<dbReference type="AlphaFoldDB" id="A0A2R4CCP5"/>
<keyword evidence="3" id="KW-1185">Reference proteome</keyword>
<reference evidence="2 3" key="1">
    <citation type="submission" date="2018-03" db="EMBL/GenBank/DDBJ databases">
        <title>Massilia armeniaca sp. nov., isolated from desert soil.</title>
        <authorList>
            <person name="Huang H."/>
            <person name="Ren M."/>
        </authorList>
    </citation>
    <scope>NUCLEOTIDE SEQUENCE [LARGE SCALE GENOMIC DNA]</scope>
    <source>
        <strain evidence="2 3">ZMN-3</strain>
    </source>
</reference>
<dbReference type="EMBL" id="CP028324">
    <property type="protein sequence ID" value="AVR97404.1"/>
    <property type="molecule type" value="Genomic_DNA"/>
</dbReference>
<gene>
    <name evidence="2" type="ORF">C9I28_18475</name>
</gene>
<protein>
    <recommendedName>
        <fullName evidence="1">DUF2007 domain-containing protein</fullName>
    </recommendedName>
</protein>
<feature type="domain" description="DUF2007" evidence="1">
    <location>
        <begin position="14"/>
        <end position="72"/>
    </location>
</feature>
<proteinExistence type="predicted"/>
<dbReference type="RefSeq" id="WP_107142749.1">
    <property type="nucleotide sequence ID" value="NZ_CP028324.1"/>
</dbReference>
<sequence length="89" mass="9296">MTIDYQLVARRLVPTEAHLLCGCLRAAGIAAVVADDQHGQVNFLLAPALGGTRVLVPEGDLAAARAVLAAFERGEFMLPESTDVGPPAE</sequence>
<organism evidence="2 3">
    <name type="scientific">Pseudoduganella armeniaca</name>
    <dbReference type="NCBI Taxonomy" id="2072590"/>
    <lineage>
        <taxon>Bacteria</taxon>
        <taxon>Pseudomonadati</taxon>
        <taxon>Pseudomonadota</taxon>
        <taxon>Betaproteobacteria</taxon>
        <taxon>Burkholderiales</taxon>
        <taxon>Oxalobacteraceae</taxon>
        <taxon>Telluria group</taxon>
        <taxon>Pseudoduganella</taxon>
    </lineage>
</organism>
<dbReference type="OrthoDB" id="8683631at2"/>
<dbReference type="SUPFAM" id="SSF54913">
    <property type="entry name" value="GlnB-like"/>
    <property type="match status" value="1"/>
</dbReference>
<accession>A0A2R4CCP5</accession>
<dbReference type="Pfam" id="PF09413">
    <property type="entry name" value="DUF2007"/>
    <property type="match status" value="1"/>
</dbReference>